<evidence type="ECO:0000313" key="2">
    <source>
        <dbReference type="EMBL" id="GEP12533.1"/>
    </source>
</evidence>
<name>A0A512JRM8_9HYPH</name>
<accession>A0A512JRM8</accession>
<protein>
    <submittedName>
        <fullName evidence="2">Uncharacterized protein</fullName>
    </submittedName>
</protein>
<proteinExistence type="predicted"/>
<feature type="region of interest" description="Disordered" evidence="1">
    <location>
        <begin position="328"/>
        <end position="356"/>
    </location>
</feature>
<evidence type="ECO:0000256" key="1">
    <source>
        <dbReference type="SAM" id="MobiDB-lite"/>
    </source>
</evidence>
<evidence type="ECO:0000313" key="3">
    <source>
        <dbReference type="Proteomes" id="UP000321750"/>
    </source>
</evidence>
<sequence length="356" mass="39572">MGVIPWPAPPKPVSGFARLDGHSQAKELRYAGAMAPRDLRALLDPQKDDAPGDQERVCRGLIAIQSKHLDAIDRMAGTIPLLDRRVMRSRADDELAFACALDKAEPKDRLRAMIARAFARADRHAHACATELDIRARTSKLATALKGSLSALADEDGILWYKNRAGEHLQEGSAIVQALKAYERLGYPGGSAEERRYEVHHGLTVMAQMREAFESFADQEPAYGWPQTGDGQFFFLLRLAEVFAVSTGEVPSFSGYSRKGTHWTDFALATLHLTGLGVSNFDELSRRFGGKRPDRRQSDFEENWPWMFEAMAGWFAPPTSNQRAPGMQHAGNLISNGVANNRQDGDEPLSWRDHEI</sequence>
<feature type="compositionally biased region" description="Polar residues" evidence="1">
    <location>
        <begin position="333"/>
        <end position="342"/>
    </location>
</feature>
<keyword evidence="3" id="KW-1185">Reference proteome</keyword>
<gene>
    <name evidence="2" type="ORF">MGN01_43780</name>
</gene>
<organism evidence="2 3">
    <name type="scientific">Methylobacterium gnaphalii</name>
    <dbReference type="NCBI Taxonomy" id="1010610"/>
    <lineage>
        <taxon>Bacteria</taxon>
        <taxon>Pseudomonadati</taxon>
        <taxon>Pseudomonadota</taxon>
        <taxon>Alphaproteobacteria</taxon>
        <taxon>Hyphomicrobiales</taxon>
        <taxon>Methylobacteriaceae</taxon>
        <taxon>Methylobacterium</taxon>
    </lineage>
</organism>
<comment type="caution">
    <text evidence="2">The sequence shown here is derived from an EMBL/GenBank/DDBJ whole genome shotgun (WGS) entry which is preliminary data.</text>
</comment>
<reference evidence="2 3" key="1">
    <citation type="submission" date="2019-07" db="EMBL/GenBank/DDBJ databases">
        <title>Whole genome shotgun sequence of Methylobacterium gnaphalii NBRC 107716.</title>
        <authorList>
            <person name="Hosoyama A."/>
            <person name="Uohara A."/>
            <person name="Ohji S."/>
            <person name="Ichikawa N."/>
        </authorList>
    </citation>
    <scope>NUCLEOTIDE SEQUENCE [LARGE SCALE GENOMIC DNA]</scope>
    <source>
        <strain evidence="2 3">NBRC 107716</strain>
    </source>
</reference>
<dbReference type="EMBL" id="BJZV01000046">
    <property type="protein sequence ID" value="GEP12533.1"/>
    <property type="molecule type" value="Genomic_DNA"/>
</dbReference>
<dbReference type="AlphaFoldDB" id="A0A512JRM8"/>
<feature type="compositionally biased region" description="Basic and acidic residues" evidence="1">
    <location>
        <begin position="343"/>
        <end position="356"/>
    </location>
</feature>
<dbReference type="Proteomes" id="UP000321750">
    <property type="component" value="Unassembled WGS sequence"/>
</dbReference>